<organism evidence="4 5">
    <name type="scientific">Aciduliprofundum boonei (strain DSM 19572 / T469)</name>
    <dbReference type="NCBI Taxonomy" id="439481"/>
    <lineage>
        <taxon>Archaea</taxon>
        <taxon>Methanobacteriati</taxon>
        <taxon>Thermoplasmatota</taxon>
        <taxon>DHVE2 group</taxon>
        <taxon>Candidatus Aciduliprofundum</taxon>
    </lineage>
</organism>
<keyword evidence="3" id="KW-0804">Transcription</keyword>
<proteinExistence type="predicted"/>
<keyword evidence="5" id="KW-1185">Reference proteome</keyword>
<name>D3TBE3_ACIB4</name>
<dbReference type="InterPro" id="IPR052362">
    <property type="entry name" value="HTH-GbsR_regulator"/>
</dbReference>
<sequence length="165" mass="19158">MKFEKDGFTKIRESMATIFTKAGLGHMDANVLSELLIWDRYMDVEEIGRSLNYSISGVTGSLHRLMRMHLVIRKKMGKKYFYSSESDILSVFIRLVQEIYEHDLPRLQRIVDEERELLKETEKNAVDELYVKLSRAKEYLGALIEILEDYKKGGELNDKNSANCG</sequence>
<reference evidence="4" key="1">
    <citation type="submission" date="2010-02" db="EMBL/GenBank/DDBJ databases">
        <title>Complete sequence of Aciduliprofundum boonei T469.</title>
        <authorList>
            <consortium name="US DOE Joint Genome Institute"/>
            <person name="Lucas S."/>
            <person name="Copeland A."/>
            <person name="Lapidus A."/>
            <person name="Cheng J.-F."/>
            <person name="Bruce D."/>
            <person name="Goodwin L."/>
            <person name="Pitluck S."/>
            <person name="Saunders E."/>
            <person name="Detter J.C."/>
            <person name="Han C."/>
            <person name="Tapia R."/>
            <person name="Land M."/>
            <person name="Hauser L."/>
            <person name="Kyrpides N."/>
            <person name="Mikhailova N."/>
            <person name="Flores G."/>
            <person name="Reysenbach A.-L."/>
            <person name="Woyke T."/>
        </authorList>
    </citation>
    <scope>NUCLEOTIDE SEQUENCE</scope>
    <source>
        <strain evidence="4">T469</strain>
    </source>
</reference>
<dbReference type="GeneID" id="8827002"/>
<evidence type="ECO:0000256" key="1">
    <source>
        <dbReference type="ARBA" id="ARBA00023015"/>
    </source>
</evidence>
<dbReference type="PANTHER" id="PTHR38465:SF1">
    <property type="entry name" value="HTH-TYPE TRANSCRIPTIONAL REGULATOR MJ1563-RELATED"/>
    <property type="match status" value="1"/>
</dbReference>
<evidence type="ECO:0000313" key="4">
    <source>
        <dbReference type="EMBL" id="ADD07878.1"/>
    </source>
</evidence>
<dbReference type="KEGG" id="abi:Aboo_0066"/>
<dbReference type="InterPro" id="IPR036388">
    <property type="entry name" value="WH-like_DNA-bd_sf"/>
</dbReference>
<keyword evidence="2" id="KW-0238">DNA-binding</keyword>
<evidence type="ECO:0008006" key="6">
    <source>
        <dbReference type="Google" id="ProtNLM"/>
    </source>
</evidence>
<dbReference type="EMBL" id="CP001941">
    <property type="protein sequence ID" value="ADD07878.1"/>
    <property type="molecule type" value="Genomic_DNA"/>
</dbReference>
<dbReference type="Gene3D" id="1.10.10.10">
    <property type="entry name" value="Winged helix-like DNA-binding domain superfamily/Winged helix DNA-binding domain"/>
    <property type="match status" value="1"/>
</dbReference>
<accession>D3TBE3</accession>
<dbReference type="SUPFAM" id="SSF46785">
    <property type="entry name" value="Winged helix' DNA-binding domain"/>
    <property type="match status" value="1"/>
</dbReference>
<evidence type="ECO:0000256" key="2">
    <source>
        <dbReference type="ARBA" id="ARBA00023125"/>
    </source>
</evidence>
<dbReference type="GO" id="GO:0003677">
    <property type="term" value="F:DNA binding"/>
    <property type="evidence" value="ECO:0007669"/>
    <property type="project" value="UniProtKB-KW"/>
</dbReference>
<dbReference type="PANTHER" id="PTHR38465">
    <property type="entry name" value="HTH-TYPE TRANSCRIPTIONAL REGULATOR MJ1563-RELATED"/>
    <property type="match status" value="1"/>
</dbReference>
<keyword evidence="1" id="KW-0805">Transcription regulation</keyword>
<dbReference type="InterPro" id="IPR036390">
    <property type="entry name" value="WH_DNA-bd_sf"/>
</dbReference>
<protein>
    <recommendedName>
        <fullName evidence="6">HTH-type transcriptional regulator</fullName>
    </recommendedName>
</protein>
<dbReference type="AlphaFoldDB" id="D3TBE3"/>
<evidence type="ECO:0000256" key="3">
    <source>
        <dbReference type="ARBA" id="ARBA00023163"/>
    </source>
</evidence>
<dbReference type="Proteomes" id="UP000001400">
    <property type="component" value="Chromosome"/>
</dbReference>
<gene>
    <name evidence="4" type="ordered locus">Aboo_0066</name>
</gene>
<dbReference type="RefSeq" id="WP_012997030.1">
    <property type="nucleotide sequence ID" value="NC_013926.1"/>
</dbReference>
<dbReference type="HOGENOM" id="CLU_1700174_0_0_2"/>
<evidence type="ECO:0000313" key="5">
    <source>
        <dbReference type="Proteomes" id="UP000001400"/>
    </source>
</evidence>